<dbReference type="AlphaFoldDB" id="A0A7W7RE17"/>
<evidence type="ECO:0000313" key="2">
    <source>
        <dbReference type="EMBL" id="MBB4930289.1"/>
    </source>
</evidence>
<dbReference type="RefSeq" id="WP_184575383.1">
    <property type="nucleotide sequence ID" value="NZ_JACHJT010000001.1"/>
</dbReference>
<dbReference type="Pfam" id="PF04149">
    <property type="entry name" value="DUF397"/>
    <property type="match status" value="1"/>
</dbReference>
<proteinExistence type="predicted"/>
<accession>A0A7W7RE17</accession>
<evidence type="ECO:0000259" key="1">
    <source>
        <dbReference type="Pfam" id="PF04149"/>
    </source>
</evidence>
<comment type="caution">
    <text evidence="2">The sequence shown here is derived from an EMBL/GenBank/DDBJ whole genome shotgun (WGS) entry which is preliminary data.</text>
</comment>
<dbReference type="EMBL" id="JACHJT010000001">
    <property type="protein sequence ID" value="MBB4930289.1"/>
    <property type="molecule type" value="Genomic_DNA"/>
</dbReference>
<dbReference type="InterPro" id="IPR007278">
    <property type="entry name" value="DUF397"/>
</dbReference>
<protein>
    <recommendedName>
        <fullName evidence="1">DUF397 domain-containing protein</fullName>
    </recommendedName>
</protein>
<organism evidence="2 3">
    <name type="scientific">Lipingzhangella halophila</name>
    <dbReference type="NCBI Taxonomy" id="1783352"/>
    <lineage>
        <taxon>Bacteria</taxon>
        <taxon>Bacillati</taxon>
        <taxon>Actinomycetota</taxon>
        <taxon>Actinomycetes</taxon>
        <taxon>Streptosporangiales</taxon>
        <taxon>Nocardiopsidaceae</taxon>
        <taxon>Lipingzhangella</taxon>
    </lineage>
</organism>
<keyword evidence="3" id="KW-1185">Reference proteome</keyword>
<feature type="domain" description="DUF397" evidence="1">
    <location>
        <begin position="13"/>
        <end position="65"/>
    </location>
</feature>
<sequence>MSTPDISRRSPRAWRTSTYSDANGGHCVEVATEPHATAIRDTQNRHHTTLTIPNHEWHAFLHHAKHDAF</sequence>
<evidence type="ECO:0000313" key="3">
    <source>
        <dbReference type="Proteomes" id="UP000523007"/>
    </source>
</evidence>
<name>A0A7W7RE17_9ACTN</name>
<dbReference type="Proteomes" id="UP000523007">
    <property type="component" value="Unassembled WGS sequence"/>
</dbReference>
<reference evidence="2 3" key="1">
    <citation type="submission" date="2020-08" db="EMBL/GenBank/DDBJ databases">
        <title>Sequencing the genomes of 1000 actinobacteria strains.</title>
        <authorList>
            <person name="Klenk H.-P."/>
        </authorList>
    </citation>
    <scope>NUCLEOTIDE SEQUENCE [LARGE SCALE GENOMIC DNA]</scope>
    <source>
        <strain evidence="2 3">DSM 102030</strain>
    </source>
</reference>
<gene>
    <name evidence="2" type="ORF">F4561_001109</name>
</gene>